<keyword evidence="2" id="KW-0436">Ligase</keyword>
<dbReference type="Pfam" id="PF00501">
    <property type="entry name" value="AMP-binding"/>
    <property type="match status" value="1"/>
</dbReference>
<name>A0A5D0QWB7_9FLAO</name>
<dbReference type="InterPro" id="IPR045851">
    <property type="entry name" value="AMP-bd_C_sf"/>
</dbReference>
<dbReference type="SUPFAM" id="SSF56801">
    <property type="entry name" value="Acetyl-CoA synthetase-like"/>
    <property type="match status" value="1"/>
</dbReference>
<dbReference type="GO" id="GO:0006631">
    <property type="term" value="P:fatty acid metabolic process"/>
    <property type="evidence" value="ECO:0007669"/>
    <property type="project" value="TreeGrafter"/>
</dbReference>
<evidence type="ECO:0000313" key="5">
    <source>
        <dbReference type="Proteomes" id="UP000324358"/>
    </source>
</evidence>
<dbReference type="GO" id="GO:0031956">
    <property type="term" value="F:medium-chain fatty acid-CoA ligase activity"/>
    <property type="evidence" value="ECO:0007669"/>
    <property type="project" value="TreeGrafter"/>
</dbReference>
<dbReference type="EMBL" id="VSKL01000002">
    <property type="protein sequence ID" value="TYB73470.1"/>
    <property type="molecule type" value="Genomic_DNA"/>
</dbReference>
<dbReference type="InterPro" id="IPR000873">
    <property type="entry name" value="AMP-dep_synth/lig_dom"/>
</dbReference>
<accession>A0A5D0QWB7</accession>
<dbReference type="PANTHER" id="PTHR43201:SF5">
    <property type="entry name" value="MEDIUM-CHAIN ACYL-COA LIGASE ACSF2, MITOCHONDRIAL"/>
    <property type="match status" value="1"/>
</dbReference>
<feature type="domain" description="AMP-dependent synthetase/ligase" evidence="3">
    <location>
        <begin position="60"/>
        <end position="202"/>
    </location>
</feature>
<evidence type="ECO:0000256" key="1">
    <source>
        <dbReference type="ARBA" id="ARBA00006432"/>
    </source>
</evidence>
<evidence type="ECO:0000313" key="4">
    <source>
        <dbReference type="EMBL" id="TYB73470.1"/>
    </source>
</evidence>
<dbReference type="Gene3D" id="3.30.300.30">
    <property type="match status" value="1"/>
</dbReference>
<organism evidence="4 5">
    <name type="scientific">Bizionia algoritergicola</name>
    <dbReference type="NCBI Taxonomy" id="291187"/>
    <lineage>
        <taxon>Bacteria</taxon>
        <taxon>Pseudomonadati</taxon>
        <taxon>Bacteroidota</taxon>
        <taxon>Flavobacteriia</taxon>
        <taxon>Flavobacteriales</taxon>
        <taxon>Flavobacteriaceae</taxon>
        <taxon>Bizionia</taxon>
    </lineage>
</organism>
<dbReference type="InterPro" id="IPR042099">
    <property type="entry name" value="ANL_N_sf"/>
</dbReference>
<dbReference type="RefSeq" id="WP_066256435.1">
    <property type="nucleotide sequence ID" value="NZ_VSKL01000002.1"/>
</dbReference>
<dbReference type="Gene3D" id="3.40.50.12780">
    <property type="entry name" value="N-terminal domain of ligase-like"/>
    <property type="match status" value="1"/>
</dbReference>
<sequence length="355" mass="39857">MTPTFDKVHNHFQLNGFHYNREGLKEVAYSFIKEGDDFEIAIGEFLADWLDSSETLTVQTSGSTGTPKTIGVSKQAMVHSALTTGNFFELQPKDRALLCLPAGTIAGKMMLIRAMMLGLHLDIIPPKKILEINPRKTYQFAAMIPMQLQKNLAKVAKIKTIIVGGAPVSKDLKKTIQTIKPTVYETYGMTETVSHIAVKQLNNFSKETPKPYFQVLPGVIISQDNRDCLVIDAKNISEDIIVTNDVVKIQDKSTFEWLGRIDHVINSGGVKIHPEVVENVLTAHLDERFFIASLPDDEMGERVILVIEGEERIIKHDAFTGLHKHEIPKDIFFVKHFQETHSGKIQRKKTLASIK</sequence>
<gene>
    <name evidence="4" type="ORF">ES675_07390</name>
</gene>
<dbReference type="OrthoDB" id="8870348at2"/>
<dbReference type="PANTHER" id="PTHR43201">
    <property type="entry name" value="ACYL-COA SYNTHETASE"/>
    <property type="match status" value="1"/>
</dbReference>
<comment type="similarity">
    <text evidence="1">Belongs to the ATP-dependent AMP-binding enzyme family.</text>
</comment>
<proteinExistence type="inferred from homology"/>
<reference evidence="4 5" key="1">
    <citation type="submission" date="2019-08" db="EMBL/GenBank/DDBJ databases">
        <title>Genomes of Antarctic Bizionia species.</title>
        <authorList>
            <person name="Bowman J.P."/>
        </authorList>
    </citation>
    <scope>NUCLEOTIDE SEQUENCE [LARGE SCALE GENOMIC DNA]</scope>
    <source>
        <strain evidence="4 5">APA-1</strain>
    </source>
</reference>
<dbReference type="Proteomes" id="UP000324358">
    <property type="component" value="Unassembled WGS sequence"/>
</dbReference>
<dbReference type="AlphaFoldDB" id="A0A5D0QWB7"/>
<comment type="caution">
    <text evidence="4">The sequence shown here is derived from an EMBL/GenBank/DDBJ whole genome shotgun (WGS) entry which is preliminary data.</text>
</comment>
<evidence type="ECO:0000256" key="2">
    <source>
        <dbReference type="ARBA" id="ARBA00022598"/>
    </source>
</evidence>
<evidence type="ECO:0000259" key="3">
    <source>
        <dbReference type="Pfam" id="PF00501"/>
    </source>
</evidence>
<protein>
    <submittedName>
        <fullName evidence="4">AMP-binding protein</fullName>
    </submittedName>
</protein>
<keyword evidence="5" id="KW-1185">Reference proteome</keyword>